<gene>
    <name evidence="1" type="ORF">S01H1_67207</name>
</gene>
<accession>X0X0M7</accession>
<dbReference type="EMBL" id="BARS01044492">
    <property type="protein sequence ID" value="GAG36759.1"/>
    <property type="molecule type" value="Genomic_DNA"/>
</dbReference>
<dbReference type="InterPro" id="IPR029063">
    <property type="entry name" value="SAM-dependent_MTases_sf"/>
</dbReference>
<comment type="caution">
    <text evidence="1">The sequence shown here is derived from an EMBL/GenBank/DDBJ whole genome shotgun (WGS) entry which is preliminary data.</text>
</comment>
<dbReference type="AlphaFoldDB" id="X0X0M7"/>
<feature type="non-terminal residue" evidence="1">
    <location>
        <position position="1"/>
    </location>
</feature>
<dbReference type="Gene3D" id="3.40.50.150">
    <property type="entry name" value="Vaccinia Virus protein VP39"/>
    <property type="match status" value="1"/>
</dbReference>
<evidence type="ECO:0008006" key="2">
    <source>
        <dbReference type="Google" id="ProtNLM"/>
    </source>
</evidence>
<name>X0X0M7_9ZZZZ</name>
<dbReference type="SUPFAM" id="SSF53335">
    <property type="entry name" value="S-adenosyl-L-methionine-dependent methyltransferases"/>
    <property type="match status" value="1"/>
</dbReference>
<reference evidence="1" key="1">
    <citation type="journal article" date="2014" name="Front. Microbiol.">
        <title>High frequency of phylogenetically diverse reductive dehalogenase-homologous genes in deep subseafloor sedimentary metagenomes.</title>
        <authorList>
            <person name="Kawai M."/>
            <person name="Futagami T."/>
            <person name="Toyoda A."/>
            <person name="Takaki Y."/>
            <person name="Nishi S."/>
            <person name="Hori S."/>
            <person name="Arai W."/>
            <person name="Tsubouchi T."/>
            <person name="Morono Y."/>
            <person name="Uchiyama I."/>
            <person name="Ito T."/>
            <person name="Fujiyama A."/>
            <person name="Inagaki F."/>
            <person name="Takami H."/>
        </authorList>
    </citation>
    <scope>NUCLEOTIDE SEQUENCE</scope>
    <source>
        <strain evidence="1">Expedition CK06-06</strain>
    </source>
</reference>
<evidence type="ECO:0000313" key="1">
    <source>
        <dbReference type="EMBL" id="GAG36759.1"/>
    </source>
</evidence>
<protein>
    <recommendedName>
        <fullName evidence="2">Methyltransferase type 11 domain-containing protein</fullName>
    </recommendedName>
</protein>
<organism evidence="1">
    <name type="scientific">marine sediment metagenome</name>
    <dbReference type="NCBI Taxonomy" id="412755"/>
    <lineage>
        <taxon>unclassified sequences</taxon>
        <taxon>metagenomes</taxon>
        <taxon>ecological metagenomes</taxon>
    </lineage>
</organism>
<sequence>LVVANASFNLTLSKHAAFTEAWRILRPGGRMFACELVKTGSLPDELLADPMGHATSLGGAIGETDLRTVMTDAGFEAITVTDHRRFEPVTAVILSARKPKHSAP</sequence>
<proteinExistence type="predicted"/>